<proteinExistence type="predicted"/>
<keyword evidence="1" id="KW-0472">Membrane</keyword>
<dbReference type="Proteomes" id="UP001341840">
    <property type="component" value="Unassembled WGS sequence"/>
</dbReference>
<keyword evidence="3" id="KW-1185">Reference proteome</keyword>
<gene>
    <name evidence="2" type="ORF">PIB30_073851</name>
</gene>
<feature type="transmembrane region" description="Helical" evidence="1">
    <location>
        <begin position="12"/>
        <end position="28"/>
    </location>
</feature>
<evidence type="ECO:0000313" key="3">
    <source>
        <dbReference type="Proteomes" id="UP001341840"/>
    </source>
</evidence>
<evidence type="ECO:0000313" key="2">
    <source>
        <dbReference type="EMBL" id="MED6199218.1"/>
    </source>
</evidence>
<dbReference type="EMBL" id="JASCZI010212353">
    <property type="protein sequence ID" value="MED6199218.1"/>
    <property type="molecule type" value="Genomic_DNA"/>
</dbReference>
<comment type="caution">
    <text evidence="2">The sequence shown here is derived from an EMBL/GenBank/DDBJ whole genome shotgun (WGS) entry which is preliminary data.</text>
</comment>
<protein>
    <submittedName>
        <fullName evidence="2">Uncharacterized protein</fullName>
    </submittedName>
</protein>
<reference evidence="2 3" key="1">
    <citation type="journal article" date="2023" name="Plants (Basel)">
        <title>Bridging the Gap: Combining Genomics and Transcriptomics Approaches to Understand Stylosanthes scabra, an Orphan Legume from the Brazilian Caatinga.</title>
        <authorList>
            <person name="Ferreira-Neto J.R.C."/>
            <person name="da Silva M.D."/>
            <person name="Binneck E."/>
            <person name="de Melo N.F."/>
            <person name="da Silva R.H."/>
            <person name="de Melo A.L.T.M."/>
            <person name="Pandolfi V."/>
            <person name="Bustamante F.O."/>
            <person name="Brasileiro-Vidal A.C."/>
            <person name="Benko-Iseppon A.M."/>
        </authorList>
    </citation>
    <scope>NUCLEOTIDE SEQUENCE [LARGE SCALE GENOMIC DNA]</scope>
    <source>
        <tissue evidence="2">Leaves</tissue>
    </source>
</reference>
<organism evidence="2 3">
    <name type="scientific">Stylosanthes scabra</name>
    <dbReference type="NCBI Taxonomy" id="79078"/>
    <lineage>
        <taxon>Eukaryota</taxon>
        <taxon>Viridiplantae</taxon>
        <taxon>Streptophyta</taxon>
        <taxon>Embryophyta</taxon>
        <taxon>Tracheophyta</taxon>
        <taxon>Spermatophyta</taxon>
        <taxon>Magnoliopsida</taxon>
        <taxon>eudicotyledons</taxon>
        <taxon>Gunneridae</taxon>
        <taxon>Pentapetalae</taxon>
        <taxon>rosids</taxon>
        <taxon>fabids</taxon>
        <taxon>Fabales</taxon>
        <taxon>Fabaceae</taxon>
        <taxon>Papilionoideae</taxon>
        <taxon>50 kb inversion clade</taxon>
        <taxon>dalbergioids sensu lato</taxon>
        <taxon>Dalbergieae</taxon>
        <taxon>Pterocarpus clade</taxon>
        <taxon>Stylosanthes</taxon>
    </lineage>
</organism>
<name>A0ABU6XRM3_9FABA</name>
<sequence length="113" mass="13227">MAKNNNGVIMHAIRLLLMIVVVFCYMITKNFPRTIPVEESSYYFASTRSVGKCTSYCREAYADDPTKMKECIKQCVTLECEQLHPNDPKEQKDWIEKLYARFTRVLKYKKSKG</sequence>
<evidence type="ECO:0000256" key="1">
    <source>
        <dbReference type="SAM" id="Phobius"/>
    </source>
</evidence>
<accession>A0ABU6XRM3</accession>
<keyword evidence="1" id="KW-0812">Transmembrane</keyword>
<keyword evidence="1" id="KW-1133">Transmembrane helix</keyword>